<dbReference type="SUPFAM" id="SSF56436">
    <property type="entry name" value="C-type lectin-like"/>
    <property type="match status" value="1"/>
</dbReference>
<dbReference type="InterPro" id="IPR016187">
    <property type="entry name" value="CTDL_fold"/>
</dbReference>
<keyword evidence="1" id="KW-0732">Signal</keyword>
<organism evidence="2 3">
    <name type="scientific">Romanomermis culicivorax</name>
    <name type="common">Nematode worm</name>
    <dbReference type="NCBI Taxonomy" id="13658"/>
    <lineage>
        <taxon>Eukaryota</taxon>
        <taxon>Metazoa</taxon>
        <taxon>Ecdysozoa</taxon>
        <taxon>Nematoda</taxon>
        <taxon>Enoplea</taxon>
        <taxon>Dorylaimia</taxon>
        <taxon>Mermithida</taxon>
        <taxon>Mermithoidea</taxon>
        <taxon>Mermithidae</taxon>
        <taxon>Romanomermis</taxon>
    </lineage>
</organism>
<feature type="signal peptide" evidence="1">
    <location>
        <begin position="1"/>
        <end position="22"/>
    </location>
</feature>
<accession>A0A915I4L5</accession>
<evidence type="ECO:0000313" key="3">
    <source>
        <dbReference type="WBParaSite" id="nRc.2.0.1.t09073-RA"/>
    </source>
</evidence>
<name>A0A915I4L5_ROMCU</name>
<dbReference type="AlphaFoldDB" id="A0A915I4L5"/>
<proteinExistence type="predicted"/>
<protein>
    <submittedName>
        <fullName evidence="3">C-type lectin domain-containing protein</fullName>
    </submittedName>
</protein>
<sequence>MSFRTTMVIFLLFLHLPRIVTACPPDWTDAMGSCYMKPKSLNDPVSWGMAQYICADADLRGHLPIFKDEMAWNVFQIGLK</sequence>
<evidence type="ECO:0000313" key="2">
    <source>
        <dbReference type="Proteomes" id="UP000887565"/>
    </source>
</evidence>
<evidence type="ECO:0000256" key="1">
    <source>
        <dbReference type="SAM" id="SignalP"/>
    </source>
</evidence>
<dbReference type="Proteomes" id="UP000887565">
    <property type="component" value="Unplaced"/>
</dbReference>
<feature type="chain" id="PRO_5038054357" evidence="1">
    <location>
        <begin position="23"/>
        <end position="80"/>
    </location>
</feature>
<keyword evidence="2" id="KW-1185">Reference proteome</keyword>
<dbReference type="InterPro" id="IPR016186">
    <property type="entry name" value="C-type_lectin-like/link_sf"/>
</dbReference>
<dbReference type="WBParaSite" id="nRc.2.0.1.t09073-RA">
    <property type="protein sequence ID" value="nRc.2.0.1.t09073-RA"/>
    <property type="gene ID" value="nRc.2.0.1.g09073"/>
</dbReference>
<reference evidence="3" key="1">
    <citation type="submission" date="2022-11" db="UniProtKB">
        <authorList>
            <consortium name="WormBaseParasite"/>
        </authorList>
    </citation>
    <scope>IDENTIFICATION</scope>
</reference>
<dbReference type="Gene3D" id="3.10.100.10">
    <property type="entry name" value="Mannose-Binding Protein A, subunit A"/>
    <property type="match status" value="1"/>
</dbReference>